<dbReference type="CDD" id="cd05379">
    <property type="entry name" value="CAP_bacterial"/>
    <property type="match status" value="1"/>
</dbReference>
<evidence type="ECO:0000313" key="4">
    <source>
        <dbReference type="EMBL" id="GGG84498.1"/>
    </source>
</evidence>
<feature type="domain" description="CAP-associated" evidence="3">
    <location>
        <begin position="103"/>
        <end position="239"/>
    </location>
</feature>
<reference evidence="4" key="2">
    <citation type="submission" date="2020-09" db="EMBL/GenBank/DDBJ databases">
        <authorList>
            <person name="Sun Q."/>
            <person name="Zhou Y."/>
        </authorList>
    </citation>
    <scope>NUCLEOTIDE SEQUENCE</scope>
    <source>
        <strain evidence="4">CGMCC 1.12754</strain>
    </source>
</reference>
<dbReference type="Pfam" id="PF00188">
    <property type="entry name" value="CAP"/>
    <property type="match status" value="1"/>
</dbReference>
<dbReference type="EMBL" id="BMFR01000018">
    <property type="protein sequence ID" value="GGG84498.1"/>
    <property type="molecule type" value="Genomic_DNA"/>
</dbReference>
<evidence type="ECO:0000259" key="3">
    <source>
        <dbReference type="Pfam" id="PF14504"/>
    </source>
</evidence>
<gene>
    <name evidence="4" type="ORF">GCM10011398_32720</name>
</gene>
<organism evidence="4 5">
    <name type="scientific">Virgibacillus oceani</name>
    <dbReference type="NCBI Taxonomy" id="1479511"/>
    <lineage>
        <taxon>Bacteria</taxon>
        <taxon>Bacillati</taxon>
        <taxon>Bacillota</taxon>
        <taxon>Bacilli</taxon>
        <taxon>Bacillales</taxon>
        <taxon>Bacillaceae</taxon>
        <taxon>Virgibacillus</taxon>
    </lineage>
</organism>
<accession>A0A917HP08</accession>
<dbReference type="Gene3D" id="3.40.33.10">
    <property type="entry name" value="CAP"/>
    <property type="match status" value="1"/>
</dbReference>
<dbReference type="PANTHER" id="PTHR31157:SF1">
    <property type="entry name" value="SCP DOMAIN-CONTAINING PROTEIN"/>
    <property type="match status" value="1"/>
</dbReference>
<dbReference type="InterPro" id="IPR014044">
    <property type="entry name" value="CAP_dom"/>
</dbReference>
<dbReference type="PANTHER" id="PTHR31157">
    <property type="entry name" value="SCP DOMAIN-CONTAINING PROTEIN"/>
    <property type="match status" value="1"/>
</dbReference>
<dbReference type="AlphaFoldDB" id="A0A917HP08"/>
<dbReference type="InterPro" id="IPR029410">
    <property type="entry name" value="CAP_assoc"/>
</dbReference>
<name>A0A917HP08_9BACI</name>
<proteinExistence type="predicted"/>
<dbReference type="Pfam" id="PF14504">
    <property type="entry name" value="CAP_assoc_N"/>
    <property type="match status" value="1"/>
</dbReference>
<comment type="caution">
    <text evidence="4">The sequence shown here is derived from an EMBL/GenBank/DDBJ whole genome shotgun (WGS) entry which is preliminary data.</text>
</comment>
<evidence type="ECO:0000313" key="5">
    <source>
        <dbReference type="Proteomes" id="UP000622860"/>
    </source>
</evidence>
<protein>
    <submittedName>
        <fullName evidence="4">Secretion protein</fullName>
    </submittedName>
</protein>
<dbReference type="Proteomes" id="UP000622860">
    <property type="component" value="Unassembled WGS sequence"/>
</dbReference>
<evidence type="ECO:0000256" key="1">
    <source>
        <dbReference type="SAM" id="MobiDB-lite"/>
    </source>
</evidence>
<evidence type="ECO:0000259" key="2">
    <source>
        <dbReference type="Pfam" id="PF00188"/>
    </source>
</evidence>
<dbReference type="SUPFAM" id="SSF55797">
    <property type="entry name" value="PR-1-like"/>
    <property type="match status" value="1"/>
</dbReference>
<feature type="domain" description="SCP" evidence="2">
    <location>
        <begin position="257"/>
        <end position="365"/>
    </location>
</feature>
<sequence length="376" mass="43017">MRKIRTIIILLLVAGTFWHFYGDAFNRSGIHGVFEEARSDVHALKENVNIPAAMDNISKEFQLLIGNVKEKIDNNEQPNQPSLKKPQLDNPSEHSFSVYNIELGDDRSEVEQQVGQHKRSSLNEYGVDWVAYHENYQNFLMAAYNDEDKVVGLYTNQDLLASVQGIDFTSSREAVLTTLKKPLNGIRKGLVKYQTNNNNEYDTFLINNNYVTIFYDKHEDNTVTAIQIISGELEKQKETFYPEPSEDLKEGFEYQLFDLTNASRANHGLPILTWDKAARKTARSHSKDMAVNNYFSHTNLEGQSPFDRMEEDNLAFRMAGENLAAGQLSSIFAHEGLMNSLGHRENILQKDYEMLAIGTAFNKESKPFYTETFRTK</sequence>
<feature type="region of interest" description="Disordered" evidence="1">
    <location>
        <begin position="73"/>
        <end position="92"/>
    </location>
</feature>
<keyword evidence="5" id="KW-1185">Reference proteome</keyword>
<dbReference type="InterPro" id="IPR035940">
    <property type="entry name" value="CAP_sf"/>
</dbReference>
<reference evidence="4" key="1">
    <citation type="journal article" date="2014" name="Int. J. Syst. Evol. Microbiol.">
        <title>Complete genome sequence of Corynebacterium casei LMG S-19264T (=DSM 44701T), isolated from a smear-ripened cheese.</title>
        <authorList>
            <consortium name="US DOE Joint Genome Institute (JGI-PGF)"/>
            <person name="Walter F."/>
            <person name="Albersmeier A."/>
            <person name="Kalinowski J."/>
            <person name="Ruckert C."/>
        </authorList>
    </citation>
    <scope>NUCLEOTIDE SEQUENCE</scope>
    <source>
        <strain evidence="4">CGMCC 1.12754</strain>
    </source>
</reference>